<reference evidence="1 2" key="1">
    <citation type="submission" date="2019-12" db="EMBL/GenBank/DDBJ databases">
        <authorList>
            <person name="Li J."/>
            <person name="Shi Y."/>
            <person name="Xu G."/>
            <person name="Xiao D."/>
            <person name="Ran X."/>
        </authorList>
    </citation>
    <scope>NUCLEOTIDE SEQUENCE [LARGE SCALE GENOMIC DNA]</scope>
    <source>
        <strain evidence="1 2">JCM 15915</strain>
    </source>
</reference>
<dbReference type="RefSeq" id="WP_129315842.1">
    <property type="nucleotide sequence ID" value="NZ_NOIQ01000013.1"/>
</dbReference>
<name>A0A7M3SW02_9MICC</name>
<keyword evidence="2" id="KW-1185">Reference proteome</keyword>
<organism evidence="1 2">
    <name type="scientific">Rothia koreensis</name>
    <dbReference type="NCBI Taxonomy" id="592378"/>
    <lineage>
        <taxon>Bacteria</taxon>
        <taxon>Bacillati</taxon>
        <taxon>Actinomycetota</taxon>
        <taxon>Actinomycetes</taxon>
        <taxon>Micrococcales</taxon>
        <taxon>Micrococcaceae</taxon>
        <taxon>Rothia</taxon>
    </lineage>
</organism>
<proteinExistence type="predicted"/>
<dbReference type="OrthoDB" id="4802815at2"/>
<comment type="caution">
    <text evidence="1">The sequence shown here is derived from an EMBL/GenBank/DDBJ whole genome shotgun (WGS) entry which is preliminary data.</text>
</comment>
<dbReference type="AlphaFoldDB" id="A0A7M3SW02"/>
<evidence type="ECO:0000313" key="2">
    <source>
        <dbReference type="Proteomes" id="UP000462152"/>
    </source>
</evidence>
<evidence type="ECO:0008006" key="3">
    <source>
        <dbReference type="Google" id="ProtNLM"/>
    </source>
</evidence>
<dbReference type="EMBL" id="WOGT01000011">
    <property type="protein sequence ID" value="MUN55967.1"/>
    <property type="molecule type" value="Genomic_DNA"/>
</dbReference>
<gene>
    <name evidence="1" type="ORF">GMA10_12235</name>
</gene>
<evidence type="ECO:0000313" key="1">
    <source>
        <dbReference type="EMBL" id="MUN55967.1"/>
    </source>
</evidence>
<sequence>MHEHHSPDRVCRLDPVSRTAAHYRDLGAPPWLVIAGLHLTQAEALLLAARGLLVPHVNSVYGNTPPCPESRATAAALHLRPLSRQRAILHRLTAAWIYGCAPPPTLLECTAFGPFGLTLDPVESAVVHHRYTTYTKYEALRIGPLRVTTPLRTCVDVAAFDQGKRGDAALATMLRAPGLGCAPETVCAALEAVPRLAFRQRALRRIHALSEALRRGLPGDTSHS</sequence>
<accession>A0A7M3SW02</accession>
<protein>
    <recommendedName>
        <fullName evidence="3">AbiEi antitoxin C-terminal domain-containing protein</fullName>
    </recommendedName>
</protein>
<dbReference type="Proteomes" id="UP000462152">
    <property type="component" value="Unassembled WGS sequence"/>
</dbReference>